<feature type="chain" id="PRO_5025495677" evidence="1">
    <location>
        <begin position="17"/>
        <end position="404"/>
    </location>
</feature>
<keyword evidence="3" id="KW-1185">Reference proteome</keyword>
<gene>
    <name evidence="2" type="ORF">PHMEG_0004777</name>
</gene>
<evidence type="ECO:0000256" key="1">
    <source>
        <dbReference type="SAM" id="SignalP"/>
    </source>
</evidence>
<reference evidence="3" key="1">
    <citation type="submission" date="2017-03" db="EMBL/GenBank/DDBJ databases">
        <title>Phytopthora megakarya and P. palmivora, two closely related causual agents of cacao black pod achieved similar genome size and gene model numbers by different mechanisms.</title>
        <authorList>
            <person name="Ali S."/>
            <person name="Shao J."/>
            <person name="Larry D.J."/>
            <person name="Kronmiller B."/>
            <person name="Shen D."/>
            <person name="Strem M.D."/>
            <person name="Melnick R.L."/>
            <person name="Guiltinan M.J."/>
            <person name="Tyler B.M."/>
            <person name="Meinhardt L.W."/>
            <person name="Bailey B.A."/>
        </authorList>
    </citation>
    <scope>NUCLEOTIDE SEQUENCE [LARGE SCALE GENOMIC DNA]</scope>
    <source>
        <strain evidence="3">zdho120</strain>
    </source>
</reference>
<proteinExistence type="predicted"/>
<sequence>MRSSLIFALALPTVWAEQAANFDVTQATADAYECGQECYKALQSTIEYDRVYVGIDFDADFYATAANFSTSKAGDLLKFKPLDPANLTTISGISSYRIQYVSEDYNGTLIPVTGFIALPNTLPADGKFPLVAFAHGTIGTNYGCAISNGPDFADYNMWSLISERGYAIVATDYAGLGNNATTHRYCTFPAHAKDLFHSVVAARQAFGSVLTREWLSVGHSQGGAAVWKLAEDIDSLAEAHNSSEADNFIGTVALAPASRVSDLFKFAVENVLPRDDYYTWATTDLLLFAPYAVQQLYPEFSSTILGDKALKRLGLAKDAQLCANGVMGLALDFEIHMVVYPKQDHTGIVTAAAPEWLRWVDQRFDATHREVLATSECTKVTLHPFHYEYVRSKPEIDLNTFLLN</sequence>
<dbReference type="AlphaFoldDB" id="A0A225WT17"/>
<keyword evidence="1" id="KW-0732">Signal</keyword>
<dbReference type="GO" id="GO:0004806">
    <property type="term" value="F:triacylglycerol lipase activity"/>
    <property type="evidence" value="ECO:0007669"/>
    <property type="project" value="InterPro"/>
</dbReference>
<dbReference type="PANTHER" id="PTHR34853:SF1">
    <property type="entry name" value="LIPASE 5"/>
    <property type="match status" value="1"/>
</dbReference>
<comment type="caution">
    <text evidence="2">The sequence shown here is derived from an EMBL/GenBank/DDBJ whole genome shotgun (WGS) entry which is preliminary data.</text>
</comment>
<dbReference type="InterPro" id="IPR005152">
    <property type="entry name" value="Lipase_secreted"/>
</dbReference>
<evidence type="ECO:0000313" key="2">
    <source>
        <dbReference type="EMBL" id="OWZ20761.1"/>
    </source>
</evidence>
<dbReference type="PANTHER" id="PTHR34853">
    <property type="match status" value="1"/>
</dbReference>
<evidence type="ECO:0000313" key="3">
    <source>
        <dbReference type="Proteomes" id="UP000198211"/>
    </source>
</evidence>
<dbReference type="Proteomes" id="UP000198211">
    <property type="component" value="Unassembled WGS sequence"/>
</dbReference>
<dbReference type="EMBL" id="NBNE01000292">
    <property type="protein sequence ID" value="OWZ20761.1"/>
    <property type="molecule type" value="Genomic_DNA"/>
</dbReference>
<dbReference type="STRING" id="4795.A0A225WT17"/>
<organism evidence="2 3">
    <name type="scientific">Phytophthora megakarya</name>
    <dbReference type="NCBI Taxonomy" id="4795"/>
    <lineage>
        <taxon>Eukaryota</taxon>
        <taxon>Sar</taxon>
        <taxon>Stramenopiles</taxon>
        <taxon>Oomycota</taxon>
        <taxon>Peronosporomycetes</taxon>
        <taxon>Peronosporales</taxon>
        <taxon>Peronosporaceae</taxon>
        <taxon>Phytophthora</taxon>
    </lineage>
</organism>
<name>A0A225WT17_9STRA</name>
<dbReference type="SUPFAM" id="SSF53474">
    <property type="entry name" value="alpha/beta-Hydrolases"/>
    <property type="match status" value="1"/>
</dbReference>
<accession>A0A225WT17</accession>
<dbReference type="OrthoDB" id="122250at2759"/>
<dbReference type="Gene3D" id="3.40.50.1820">
    <property type="entry name" value="alpha/beta hydrolase"/>
    <property type="match status" value="1"/>
</dbReference>
<protein>
    <submittedName>
        <fullName evidence="2">Lipase secreted</fullName>
    </submittedName>
</protein>
<dbReference type="InterPro" id="IPR029058">
    <property type="entry name" value="AB_hydrolase_fold"/>
</dbReference>
<feature type="signal peptide" evidence="1">
    <location>
        <begin position="1"/>
        <end position="16"/>
    </location>
</feature>
<dbReference type="GO" id="GO:0016042">
    <property type="term" value="P:lipid catabolic process"/>
    <property type="evidence" value="ECO:0007669"/>
    <property type="project" value="InterPro"/>
</dbReference>